<protein>
    <submittedName>
        <fullName evidence="8">Unannotated protein</fullName>
    </submittedName>
</protein>
<feature type="transmembrane region" description="Helical" evidence="6">
    <location>
        <begin position="285"/>
        <end position="306"/>
    </location>
</feature>
<sequence>MIRIIVPFLLLVWSGAALILGELRWFRRPSLSNRLRPHIAGAAAGRTGTTSATNSDTSIGSDARQLLRFLRSWFSPTSERYGDRVAAMFGVAEPLGNRLLRVHANVGAAEFRSRQVARSITAGAVILMLAVVAGLPALVVALASTAASLVGFLIIEQQLAHRSEQWKRRIFLELPVVSEQLGMLLSAGYSLGQALTRIANRSDAAIAVDLSVVVGRLQQGVDESRALREWADLACVPALDRLLGVLALNREATDLGALITEEARSARSEVHRELIEQLERRAQQVWIPVTVATLIPGVLFLAVPFLEAIRLFTTS</sequence>
<evidence type="ECO:0000256" key="5">
    <source>
        <dbReference type="ARBA" id="ARBA00023136"/>
    </source>
</evidence>
<keyword evidence="5 6" id="KW-0472">Membrane</keyword>
<comment type="subcellular location">
    <subcellularLocation>
        <location evidence="1">Cell membrane</location>
        <topology evidence="1">Multi-pass membrane protein</topology>
    </subcellularLocation>
</comment>
<evidence type="ECO:0000256" key="1">
    <source>
        <dbReference type="ARBA" id="ARBA00004651"/>
    </source>
</evidence>
<dbReference type="AlphaFoldDB" id="A0A6J5YGA0"/>
<dbReference type="GO" id="GO:0005886">
    <property type="term" value="C:plasma membrane"/>
    <property type="evidence" value="ECO:0007669"/>
    <property type="project" value="UniProtKB-SubCell"/>
</dbReference>
<dbReference type="PANTHER" id="PTHR35007">
    <property type="entry name" value="INTEGRAL MEMBRANE PROTEIN-RELATED"/>
    <property type="match status" value="1"/>
</dbReference>
<feature type="domain" description="Type II secretion system protein GspF" evidence="7">
    <location>
        <begin position="179"/>
        <end position="301"/>
    </location>
</feature>
<dbReference type="EMBL" id="CAFBNC010000014">
    <property type="protein sequence ID" value="CAB4927604.1"/>
    <property type="molecule type" value="Genomic_DNA"/>
</dbReference>
<evidence type="ECO:0000259" key="7">
    <source>
        <dbReference type="Pfam" id="PF00482"/>
    </source>
</evidence>
<keyword evidence="2" id="KW-1003">Cell membrane</keyword>
<proteinExistence type="predicted"/>
<organism evidence="8">
    <name type="scientific">freshwater metagenome</name>
    <dbReference type="NCBI Taxonomy" id="449393"/>
    <lineage>
        <taxon>unclassified sequences</taxon>
        <taxon>metagenomes</taxon>
        <taxon>ecological metagenomes</taxon>
    </lineage>
</organism>
<reference evidence="8" key="1">
    <citation type="submission" date="2020-05" db="EMBL/GenBank/DDBJ databases">
        <authorList>
            <person name="Chiriac C."/>
            <person name="Salcher M."/>
            <person name="Ghai R."/>
            <person name="Kavagutti S V."/>
        </authorList>
    </citation>
    <scope>NUCLEOTIDE SEQUENCE</scope>
</reference>
<gene>
    <name evidence="8" type="ORF">UFOPK1392_00337</name>
    <name evidence="9" type="ORF">UFOPK3733_00472</name>
</gene>
<evidence type="ECO:0000256" key="2">
    <source>
        <dbReference type="ARBA" id="ARBA00022475"/>
    </source>
</evidence>
<keyword evidence="4 6" id="KW-1133">Transmembrane helix</keyword>
<accession>A0A6J5YGA0</accession>
<keyword evidence="3 6" id="KW-0812">Transmembrane</keyword>
<evidence type="ECO:0000313" key="9">
    <source>
        <dbReference type="EMBL" id="CAB4927604.1"/>
    </source>
</evidence>
<evidence type="ECO:0000313" key="8">
    <source>
        <dbReference type="EMBL" id="CAB4322602.1"/>
    </source>
</evidence>
<evidence type="ECO:0000256" key="6">
    <source>
        <dbReference type="SAM" id="Phobius"/>
    </source>
</evidence>
<dbReference type="PANTHER" id="PTHR35007:SF2">
    <property type="entry name" value="PILUS ASSEMBLE PROTEIN"/>
    <property type="match status" value="1"/>
</dbReference>
<feature type="transmembrane region" description="Helical" evidence="6">
    <location>
        <begin position="122"/>
        <end position="155"/>
    </location>
</feature>
<dbReference type="Pfam" id="PF00482">
    <property type="entry name" value="T2SSF"/>
    <property type="match status" value="1"/>
</dbReference>
<evidence type="ECO:0000256" key="4">
    <source>
        <dbReference type="ARBA" id="ARBA00022989"/>
    </source>
</evidence>
<dbReference type="EMBL" id="CAEMXZ010000009">
    <property type="protein sequence ID" value="CAB4322602.1"/>
    <property type="molecule type" value="Genomic_DNA"/>
</dbReference>
<dbReference type="InterPro" id="IPR018076">
    <property type="entry name" value="T2SS_GspF_dom"/>
</dbReference>
<evidence type="ECO:0000256" key="3">
    <source>
        <dbReference type="ARBA" id="ARBA00022692"/>
    </source>
</evidence>
<name>A0A6J5YGA0_9ZZZZ</name>